<sequence>MGMDKEDRPGTAPVSRRKLLASIGALGVMTAVGAGGWKASAGTVSESVYSGPGCVPDTATACCPFIDITAAPYNAQPGGAVDNSAAFQQALIDAGEGGCIYVPAGDYLIQTGFTVSSSHVTLTGTGRLIAGGAIYVNADAFTCSGLRFKALNTTSQLRAIRAETGNVNRPISRITIEKCEFEDFFYATDFRGTGTYPVSDIAVYNCKSTAPAGKNAGHFQNVNTMNTYYAGNSCYNGQNATSYNFFGGNGKIKLIGNYDFNNSYGSCEIENCPGAEVMISSNNFDKQLWIDDSSTVVIDGNIVKERIFVTVQDNDCDRLVISNNITGRIYVSDFGTYRAGKVKNADICHNQIIGPGSWGIFVSGKYTERCRIKDNYIASSVFAQGSIGVGRAAGLDMEIVDNRINGPVVFSSTGGSIRLYGNLDYTLSGNHETSAMEKLFRSSGATLDVADVGFVRSKQIAVPASGTNSALFVLAPTSAETGRLVKVTFSSRQQGVSGAFDACEQKVLIAGSAGGATVASGPLQKVLANAATDFTTGFSLDGGGTGLTIQIANPNPEAISVRIHLEQYEAVHDDHFDKTYSKRGVQP</sequence>
<dbReference type="OrthoDB" id="2515810at2"/>
<keyword evidence="3" id="KW-1185">Reference proteome</keyword>
<proteinExistence type="predicted"/>
<dbReference type="EMBL" id="VDCQ01000019">
    <property type="protein sequence ID" value="TNJ65423.1"/>
    <property type="molecule type" value="Genomic_DNA"/>
</dbReference>
<feature type="domain" description="Rhamnogalacturonase A/B/Epimerase-like pectate lyase" evidence="1">
    <location>
        <begin position="73"/>
        <end position="262"/>
    </location>
</feature>
<name>A0A5C4T8K6_9BACL</name>
<gene>
    <name evidence="2" type="ORF">FE784_15505</name>
</gene>
<dbReference type="Gene3D" id="2.160.20.10">
    <property type="entry name" value="Single-stranded right-handed beta-helix, Pectin lyase-like"/>
    <property type="match status" value="1"/>
</dbReference>
<dbReference type="SUPFAM" id="SSF51126">
    <property type="entry name" value="Pectin lyase-like"/>
    <property type="match status" value="1"/>
</dbReference>
<dbReference type="InterPro" id="IPR024535">
    <property type="entry name" value="RHGA/B-epi-like_pectate_lyase"/>
</dbReference>
<dbReference type="Proteomes" id="UP000307943">
    <property type="component" value="Unassembled WGS sequence"/>
</dbReference>
<dbReference type="InterPro" id="IPR006311">
    <property type="entry name" value="TAT_signal"/>
</dbReference>
<dbReference type="Pfam" id="PF12708">
    <property type="entry name" value="Pect-lyase_RHGA_epim"/>
    <property type="match status" value="1"/>
</dbReference>
<reference evidence="2 3" key="1">
    <citation type="submission" date="2019-05" db="EMBL/GenBank/DDBJ databases">
        <title>We sequenced the genome of Paenibacillus hemerocallicola KCTC 33185 for further insight into its adaptation and study the phylogeny of Paenibacillus.</title>
        <authorList>
            <person name="Narsing Rao M.P."/>
        </authorList>
    </citation>
    <scope>NUCLEOTIDE SEQUENCE [LARGE SCALE GENOMIC DNA]</scope>
    <source>
        <strain evidence="2 3">KCTC 33185</strain>
    </source>
</reference>
<dbReference type="AlphaFoldDB" id="A0A5C4T8K6"/>
<comment type="caution">
    <text evidence="2">The sequence shown here is derived from an EMBL/GenBank/DDBJ whole genome shotgun (WGS) entry which is preliminary data.</text>
</comment>
<dbReference type="InterPro" id="IPR012334">
    <property type="entry name" value="Pectin_lyas_fold"/>
</dbReference>
<protein>
    <recommendedName>
        <fullName evidence="1">Rhamnogalacturonase A/B/Epimerase-like pectate lyase domain-containing protein</fullName>
    </recommendedName>
</protein>
<accession>A0A5C4T8K6</accession>
<evidence type="ECO:0000313" key="3">
    <source>
        <dbReference type="Proteomes" id="UP000307943"/>
    </source>
</evidence>
<dbReference type="InterPro" id="IPR011050">
    <property type="entry name" value="Pectin_lyase_fold/virulence"/>
</dbReference>
<dbReference type="PROSITE" id="PS51318">
    <property type="entry name" value="TAT"/>
    <property type="match status" value="1"/>
</dbReference>
<organism evidence="2 3">
    <name type="scientific">Paenibacillus hemerocallicola</name>
    <dbReference type="NCBI Taxonomy" id="1172614"/>
    <lineage>
        <taxon>Bacteria</taxon>
        <taxon>Bacillati</taxon>
        <taxon>Bacillota</taxon>
        <taxon>Bacilli</taxon>
        <taxon>Bacillales</taxon>
        <taxon>Paenibacillaceae</taxon>
        <taxon>Paenibacillus</taxon>
    </lineage>
</organism>
<evidence type="ECO:0000259" key="1">
    <source>
        <dbReference type="Pfam" id="PF12708"/>
    </source>
</evidence>
<evidence type="ECO:0000313" key="2">
    <source>
        <dbReference type="EMBL" id="TNJ65423.1"/>
    </source>
</evidence>